<evidence type="ECO:0000259" key="7">
    <source>
        <dbReference type="PROSITE" id="PS50994"/>
    </source>
</evidence>
<dbReference type="EMBL" id="SWJQ01000491">
    <property type="protein sequence ID" value="TRZ13639.1"/>
    <property type="molecule type" value="Genomic_DNA"/>
</dbReference>
<keyword evidence="5" id="KW-0378">Hydrolase</keyword>
<dbReference type="Gene3D" id="3.30.420.10">
    <property type="entry name" value="Ribonuclease H-like superfamily/Ribonuclease H"/>
    <property type="match status" value="1"/>
</dbReference>
<dbReference type="Pfam" id="PF00665">
    <property type="entry name" value="rve"/>
    <property type="match status" value="1"/>
</dbReference>
<name>A0A8K1LGZ1_9PASS</name>
<dbReference type="PANTHER" id="PTHR41694:SF3">
    <property type="entry name" value="RNA-DIRECTED DNA POLYMERASE-RELATED"/>
    <property type="match status" value="1"/>
</dbReference>
<evidence type="ECO:0000256" key="3">
    <source>
        <dbReference type="ARBA" id="ARBA00022722"/>
    </source>
</evidence>
<comment type="caution">
    <text evidence="8">The sequence shown here is derived from an EMBL/GenBank/DDBJ whole genome shotgun (WGS) entry which is preliminary data.</text>
</comment>
<dbReference type="InterPro" id="IPR012337">
    <property type="entry name" value="RNaseH-like_sf"/>
</dbReference>
<evidence type="ECO:0000256" key="4">
    <source>
        <dbReference type="ARBA" id="ARBA00022759"/>
    </source>
</evidence>
<organism evidence="8 9">
    <name type="scientific">Zosterops borbonicus</name>
    <dbReference type="NCBI Taxonomy" id="364589"/>
    <lineage>
        <taxon>Eukaryota</taxon>
        <taxon>Metazoa</taxon>
        <taxon>Chordata</taxon>
        <taxon>Craniata</taxon>
        <taxon>Vertebrata</taxon>
        <taxon>Euteleostomi</taxon>
        <taxon>Archelosauria</taxon>
        <taxon>Archosauria</taxon>
        <taxon>Dinosauria</taxon>
        <taxon>Saurischia</taxon>
        <taxon>Theropoda</taxon>
        <taxon>Coelurosauria</taxon>
        <taxon>Aves</taxon>
        <taxon>Neognathae</taxon>
        <taxon>Neoaves</taxon>
        <taxon>Telluraves</taxon>
        <taxon>Australaves</taxon>
        <taxon>Passeriformes</taxon>
        <taxon>Sylvioidea</taxon>
        <taxon>Zosteropidae</taxon>
        <taxon>Zosterops</taxon>
    </lineage>
</organism>
<keyword evidence="4" id="KW-0255">Endonuclease</keyword>
<dbReference type="GO" id="GO:0004519">
    <property type="term" value="F:endonuclease activity"/>
    <property type="evidence" value="ECO:0007669"/>
    <property type="project" value="UniProtKB-KW"/>
</dbReference>
<feature type="domain" description="Integrase catalytic" evidence="7">
    <location>
        <begin position="398"/>
        <end position="500"/>
    </location>
</feature>
<dbReference type="PROSITE" id="PS50994">
    <property type="entry name" value="INTEGRASE"/>
    <property type="match status" value="1"/>
</dbReference>
<reference evidence="8" key="1">
    <citation type="submission" date="2019-04" db="EMBL/GenBank/DDBJ databases">
        <title>Genome assembly of Zosterops borbonicus 15179.</title>
        <authorList>
            <person name="Leroy T."/>
            <person name="Anselmetti Y."/>
            <person name="Tilak M.-K."/>
            <person name="Nabholz B."/>
        </authorList>
    </citation>
    <scope>NUCLEOTIDE SEQUENCE</scope>
    <source>
        <strain evidence="8">HGM_15179</strain>
        <tissue evidence="8">Muscle</tissue>
    </source>
</reference>
<dbReference type="PANTHER" id="PTHR41694">
    <property type="entry name" value="ENDOGENOUS RETROVIRUS GROUP K MEMBER POL PROTEIN"/>
    <property type="match status" value="1"/>
</dbReference>
<dbReference type="Proteomes" id="UP000796761">
    <property type="component" value="Unassembled WGS sequence"/>
</dbReference>
<dbReference type="InterPro" id="IPR001584">
    <property type="entry name" value="Integrase_cat-core"/>
</dbReference>
<keyword evidence="2" id="KW-0548">Nucleotidyltransferase</keyword>
<evidence type="ECO:0000313" key="9">
    <source>
        <dbReference type="Proteomes" id="UP000796761"/>
    </source>
</evidence>
<evidence type="ECO:0000313" key="8">
    <source>
        <dbReference type="EMBL" id="TRZ13639.1"/>
    </source>
</evidence>
<protein>
    <recommendedName>
        <fullName evidence="7">Integrase catalytic domain-containing protein</fullName>
    </recommendedName>
</protein>
<dbReference type="GO" id="GO:0003964">
    <property type="term" value="F:RNA-directed DNA polymerase activity"/>
    <property type="evidence" value="ECO:0007669"/>
    <property type="project" value="UniProtKB-KW"/>
</dbReference>
<dbReference type="GO" id="GO:0016787">
    <property type="term" value="F:hydrolase activity"/>
    <property type="evidence" value="ECO:0007669"/>
    <property type="project" value="UniProtKB-KW"/>
</dbReference>
<keyword evidence="9" id="KW-1185">Reference proteome</keyword>
<evidence type="ECO:0000256" key="2">
    <source>
        <dbReference type="ARBA" id="ARBA00022695"/>
    </source>
</evidence>
<gene>
    <name evidence="8" type="ORF">HGM15179_013455</name>
</gene>
<evidence type="ECO:0000256" key="5">
    <source>
        <dbReference type="ARBA" id="ARBA00022801"/>
    </source>
</evidence>
<sequence>MEVLRGLEHLPYGARLGELRLLSLERRILCGDLRAPFRNLQTDGVPIEINRRDINVPSIAARSVQLSTLCLTCPENGTRQRIYQYVLHSCSLRENLIESKSDQSGIKKSKCCSPYPVTNENKVQKFNSHSCAKFAFGLKGDKIEEKGDGVSADLLLGEGHNNSTVISAFIFSTFTFVGKGPYPELDSLLTTIWISPEMSKEGLNEMSKEGLNAALSALGWVARSVHLDPMTSTGVPGPSVIDVSVSWESNAGSQGVSTGGFTLGKTFSGEIELENRLLWINNRCPLQQQRLSITFGLNTTQVNSGICLFPSTSSPVPVGCEGTRKDKDQRDPILIVEWVFLSHYRTKTLTKPQELVVQLIRKARARIRELAGCNFACIHLLIKLSTGLLTKEALELLLQENEALQFALDSYTGQIRIHSPARKFFNVELKLRYVHVSVDTFSRAVYASVTHAGEKSTDAQEHLVQAFSMLEIPKVIKTDNGPTYASKAFGEFLQQWGGRT</sequence>
<dbReference type="InterPro" id="IPR036397">
    <property type="entry name" value="RNaseH_sf"/>
</dbReference>
<evidence type="ECO:0000256" key="6">
    <source>
        <dbReference type="ARBA" id="ARBA00022918"/>
    </source>
</evidence>
<keyword evidence="3" id="KW-0540">Nuclease</keyword>
<evidence type="ECO:0000256" key="1">
    <source>
        <dbReference type="ARBA" id="ARBA00022679"/>
    </source>
</evidence>
<dbReference type="GO" id="GO:0035613">
    <property type="term" value="F:RNA stem-loop binding"/>
    <property type="evidence" value="ECO:0007669"/>
    <property type="project" value="TreeGrafter"/>
</dbReference>
<dbReference type="GO" id="GO:0015074">
    <property type="term" value="P:DNA integration"/>
    <property type="evidence" value="ECO:0007669"/>
    <property type="project" value="InterPro"/>
</dbReference>
<proteinExistence type="predicted"/>
<dbReference type="OrthoDB" id="9386368at2759"/>
<keyword evidence="6" id="KW-0695">RNA-directed DNA polymerase</keyword>
<dbReference type="AlphaFoldDB" id="A0A8K1LGZ1"/>
<accession>A0A8K1LGZ1</accession>
<dbReference type="SUPFAM" id="SSF53098">
    <property type="entry name" value="Ribonuclease H-like"/>
    <property type="match status" value="1"/>
</dbReference>
<keyword evidence="1" id="KW-0808">Transferase</keyword>